<evidence type="ECO:0000259" key="2">
    <source>
        <dbReference type="PROSITE" id="PS51704"/>
    </source>
</evidence>
<feature type="chain" id="PRO_5016263198" description="GP-PDE domain-containing protein" evidence="1">
    <location>
        <begin position="19"/>
        <end position="250"/>
    </location>
</feature>
<dbReference type="PANTHER" id="PTHR46211:SF14">
    <property type="entry name" value="GLYCEROPHOSPHODIESTER PHOSPHODIESTERASE"/>
    <property type="match status" value="1"/>
</dbReference>
<evidence type="ECO:0000256" key="1">
    <source>
        <dbReference type="SAM" id="SignalP"/>
    </source>
</evidence>
<name>A0A317C3C2_9GAMM</name>
<organism evidence="3 4">
    <name type="scientific">Leucothrix pacifica</name>
    <dbReference type="NCBI Taxonomy" id="1247513"/>
    <lineage>
        <taxon>Bacteria</taxon>
        <taxon>Pseudomonadati</taxon>
        <taxon>Pseudomonadota</taxon>
        <taxon>Gammaproteobacteria</taxon>
        <taxon>Thiotrichales</taxon>
        <taxon>Thiotrichaceae</taxon>
        <taxon>Leucothrix</taxon>
    </lineage>
</organism>
<keyword evidence="4" id="KW-1185">Reference proteome</keyword>
<dbReference type="EMBL" id="QGKM01000076">
    <property type="protein sequence ID" value="PWQ92797.1"/>
    <property type="molecule type" value="Genomic_DNA"/>
</dbReference>
<comment type="caution">
    <text evidence="3">The sequence shown here is derived from an EMBL/GenBank/DDBJ whole genome shotgun (WGS) entry which is preliminary data.</text>
</comment>
<feature type="signal peptide" evidence="1">
    <location>
        <begin position="1"/>
        <end position="18"/>
    </location>
</feature>
<dbReference type="RefSeq" id="WP_109839347.1">
    <property type="nucleotide sequence ID" value="NZ_QGKM01000076.1"/>
</dbReference>
<evidence type="ECO:0000313" key="3">
    <source>
        <dbReference type="EMBL" id="PWQ92797.1"/>
    </source>
</evidence>
<dbReference type="GO" id="GO:0008081">
    <property type="term" value="F:phosphoric diester hydrolase activity"/>
    <property type="evidence" value="ECO:0007669"/>
    <property type="project" value="InterPro"/>
</dbReference>
<dbReference type="OrthoDB" id="9795622at2"/>
<proteinExistence type="predicted"/>
<keyword evidence="1" id="KW-0732">Signal</keyword>
<dbReference type="AlphaFoldDB" id="A0A317C3C2"/>
<dbReference type="SUPFAM" id="SSF51695">
    <property type="entry name" value="PLC-like phosphodiesterases"/>
    <property type="match status" value="1"/>
</dbReference>
<dbReference type="PROSITE" id="PS51704">
    <property type="entry name" value="GP_PDE"/>
    <property type="match status" value="1"/>
</dbReference>
<dbReference type="GO" id="GO:0006629">
    <property type="term" value="P:lipid metabolic process"/>
    <property type="evidence" value="ECO:0007669"/>
    <property type="project" value="InterPro"/>
</dbReference>
<sequence length="250" mass="27843">MKQLLLSCLLLLPLLANANPSANGVLDIAHRGYAAMNPESTLQAFQYAIDSGADGLELDIRQSADNVLLVTHEPVIAEIGSQRVENTQSKQAFLKSNIPSLEEVIILAKQYRIPLWIEIKQSHLYPGITQRLIALLNQYDYLNNVVIQSFNHQDLLAVYQMNPNIPLLALFTNNFDMSRLPTFVELVGLPITPRYADPALIAALHSVGKGVIFWRQNAASERGDIIRRFIEIGADGFMLDRPLDEVLSSP</sequence>
<protein>
    <recommendedName>
        <fullName evidence="2">GP-PDE domain-containing protein</fullName>
    </recommendedName>
</protein>
<evidence type="ECO:0000313" key="4">
    <source>
        <dbReference type="Proteomes" id="UP000245539"/>
    </source>
</evidence>
<dbReference type="InterPro" id="IPR017946">
    <property type="entry name" value="PLC-like_Pdiesterase_TIM-brl"/>
</dbReference>
<dbReference type="InterPro" id="IPR030395">
    <property type="entry name" value="GP_PDE_dom"/>
</dbReference>
<dbReference type="Pfam" id="PF03009">
    <property type="entry name" value="GDPD"/>
    <property type="match status" value="1"/>
</dbReference>
<dbReference type="Proteomes" id="UP000245539">
    <property type="component" value="Unassembled WGS sequence"/>
</dbReference>
<dbReference type="PROSITE" id="PS50007">
    <property type="entry name" value="PIPLC_X_DOMAIN"/>
    <property type="match status" value="1"/>
</dbReference>
<dbReference type="Gene3D" id="3.20.20.190">
    <property type="entry name" value="Phosphatidylinositol (PI) phosphodiesterase"/>
    <property type="match status" value="1"/>
</dbReference>
<dbReference type="PANTHER" id="PTHR46211">
    <property type="entry name" value="GLYCEROPHOSPHORYL DIESTER PHOSPHODIESTERASE"/>
    <property type="match status" value="1"/>
</dbReference>
<reference evidence="3 4" key="1">
    <citation type="submission" date="2018-05" db="EMBL/GenBank/DDBJ databases">
        <title>Leucothrix arctica sp. nov., isolated from Arctic seawater.</title>
        <authorList>
            <person name="Choi A."/>
            <person name="Baek K."/>
        </authorList>
    </citation>
    <scope>NUCLEOTIDE SEQUENCE [LARGE SCALE GENOMIC DNA]</scope>
    <source>
        <strain evidence="3 4">JCM 18388</strain>
    </source>
</reference>
<feature type="domain" description="GP-PDE" evidence="2">
    <location>
        <begin position="25"/>
        <end position="249"/>
    </location>
</feature>
<dbReference type="CDD" id="cd08556">
    <property type="entry name" value="GDPD"/>
    <property type="match status" value="1"/>
</dbReference>
<accession>A0A317C3C2</accession>
<gene>
    <name evidence="3" type="ORF">DKW60_19505</name>
</gene>